<reference evidence="1 2" key="1">
    <citation type="submission" date="2017-07" db="EMBL/GenBank/DDBJ databases">
        <authorList>
            <person name="Talla V."/>
            <person name="Backstrom N."/>
        </authorList>
    </citation>
    <scope>NUCLEOTIDE SEQUENCE [LARGE SCALE GENOMIC DNA]</scope>
</reference>
<dbReference type="AlphaFoldDB" id="A0A5E4QR05"/>
<dbReference type="Proteomes" id="UP000324832">
    <property type="component" value="Unassembled WGS sequence"/>
</dbReference>
<organism evidence="1 2">
    <name type="scientific">Leptidea sinapis</name>
    <dbReference type="NCBI Taxonomy" id="189913"/>
    <lineage>
        <taxon>Eukaryota</taxon>
        <taxon>Metazoa</taxon>
        <taxon>Ecdysozoa</taxon>
        <taxon>Arthropoda</taxon>
        <taxon>Hexapoda</taxon>
        <taxon>Insecta</taxon>
        <taxon>Pterygota</taxon>
        <taxon>Neoptera</taxon>
        <taxon>Endopterygota</taxon>
        <taxon>Lepidoptera</taxon>
        <taxon>Glossata</taxon>
        <taxon>Ditrysia</taxon>
        <taxon>Papilionoidea</taxon>
        <taxon>Pieridae</taxon>
        <taxon>Dismorphiinae</taxon>
        <taxon>Leptidea</taxon>
    </lineage>
</organism>
<dbReference type="InterPro" id="IPR016024">
    <property type="entry name" value="ARM-type_fold"/>
</dbReference>
<proteinExistence type="predicted"/>
<dbReference type="EMBL" id="FZQP02004690">
    <property type="protein sequence ID" value="VVD00417.1"/>
    <property type="molecule type" value="Genomic_DNA"/>
</dbReference>
<sequence>MGIDRTKKYSSSPSIVTGDMGIVEQGAEENDNTDLDKIINSIEQATLIADKSKREGILPEEHIETLYNDIAVLFEELLDLTEERNNAYKFLKLNGIDRNIIPNIRHTYKPLRKQILLLIKTLFNTIPATANLQIPNNIVDLLLDVFEHDDDLALKAHSLDILYAWLPNNPKLQARVMKLKGLEPFYQQMYKLDTGVNYKLLDLFNKILEEHIQIRNDKKQRNKYDYEKLKTYQIIGLIERMSTPRVCNGLLNIFGEIVHANKNIEVISMPVFQLLKTIEPFCAKFFAGKSTAAKILSDWNDYVTDSNKIKMFEELGVNLSDIQETINRYLLQARHEIRDEF</sequence>
<dbReference type="Gene3D" id="1.25.10.10">
    <property type="entry name" value="Leucine-rich Repeat Variant"/>
    <property type="match status" value="1"/>
</dbReference>
<accession>A0A5E4QR05</accession>
<gene>
    <name evidence="1" type="ORF">LSINAPIS_LOCUS11057</name>
</gene>
<keyword evidence="2" id="KW-1185">Reference proteome</keyword>
<name>A0A5E4QR05_9NEOP</name>
<evidence type="ECO:0000313" key="2">
    <source>
        <dbReference type="Proteomes" id="UP000324832"/>
    </source>
</evidence>
<dbReference type="SUPFAM" id="SSF48371">
    <property type="entry name" value="ARM repeat"/>
    <property type="match status" value="1"/>
</dbReference>
<protein>
    <submittedName>
        <fullName evidence="1">Uncharacterized protein</fullName>
    </submittedName>
</protein>
<dbReference type="InterPro" id="IPR011989">
    <property type="entry name" value="ARM-like"/>
</dbReference>
<evidence type="ECO:0000313" key="1">
    <source>
        <dbReference type="EMBL" id="VVD00417.1"/>
    </source>
</evidence>